<evidence type="ECO:0000256" key="8">
    <source>
        <dbReference type="ARBA" id="ARBA00038436"/>
    </source>
</evidence>
<evidence type="ECO:0000256" key="7">
    <source>
        <dbReference type="ARBA" id="ARBA00023136"/>
    </source>
</evidence>
<evidence type="ECO:0000256" key="1">
    <source>
        <dbReference type="ARBA" id="ARBA00004429"/>
    </source>
</evidence>
<comment type="similarity">
    <text evidence="8 9">Belongs to the TRAP transporter small permease family.</text>
</comment>
<feature type="region of interest" description="Disordered" evidence="10">
    <location>
        <begin position="1"/>
        <end position="20"/>
    </location>
</feature>
<accession>A0A4R5ELI9</accession>
<dbReference type="OrthoDB" id="7159137at2"/>
<gene>
    <name evidence="12" type="ORF">E1B25_17430</name>
</gene>
<dbReference type="EMBL" id="SMFP01000013">
    <property type="protein sequence ID" value="TDE35428.1"/>
    <property type="molecule type" value="Genomic_DNA"/>
</dbReference>
<keyword evidence="4 9" id="KW-0997">Cell inner membrane</keyword>
<dbReference type="PANTHER" id="PTHR35011:SF10">
    <property type="entry name" value="TRAP TRANSPORTER SMALL PERMEASE PROTEIN"/>
    <property type="match status" value="1"/>
</dbReference>
<evidence type="ECO:0000313" key="13">
    <source>
        <dbReference type="Proteomes" id="UP000294662"/>
    </source>
</evidence>
<evidence type="ECO:0000259" key="11">
    <source>
        <dbReference type="Pfam" id="PF04290"/>
    </source>
</evidence>
<keyword evidence="7 9" id="KW-0472">Membrane</keyword>
<reference evidence="12 13" key="1">
    <citation type="submission" date="2019-03" db="EMBL/GenBank/DDBJ databases">
        <authorList>
            <person name="Zhang S."/>
        </authorList>
    </citation>
    <scope>NUCLEOTIDE SEQUENCE [LARGE SCALE GENOMIC DNA]</scope>
    <source>
        <strain evidence="12 13">S4J41</strain>
    </source>
</reference>
<dbReference type="AlphaFoldDB" id="A0A4R5ELI9"/>
<feature type="transmembrane region" description="Helical" evidence="9">
    <location>
        <begin position="113"/>
        <end position="135"/>
    </location>
</feature>
<comment type="function">
    <text evidence="9">Part of the tripartite ATP-independent periplasmic (TRAP) transport system.</text>
</comment>
<dbReference type="GO" id="GO:0022857">
    <property type="term" value="F:transmembrane transporter activity"/>
    <property type="evidence" value="ECO:0007669"/>
    <property type="project" value="UniProtKB-UniRule"/>
</dbReference>
<dbReference type="RefSeq" id="WP_132830877.1">
    <property type="nucleotide sequence ID" value="NZ_SMFP01000013.1"/>
</dbReference>
<name>A0A4R5ELI9_9RHOB</name>
<dbReference type="GO" id="GO:0005886">
    <property type="term" value="C:plasma membrane"/>
    <property type="evidence" value="ECO:0007669"/>
    <property type="project" value="UniProtKB-SubCell"/>
</dbReference>
<dbReference type="Pfam" id="PF04290">
    <property type="entry name" value="DctQ"/>
    <property type="match status" value="1"/>
</dbReference>
<feature type="domain" description="Tripartite ATP-independent periplasmic transporters DctQ component" evidence="11">
    <location>
        <begin position="52"/>
        <end position="179"/>
    </location>
</feature>
<evidence type="ECO:0000313" key="12">
    <source>
        <dbReference type="EMBL" id="TDE35428.1"/>
    </source>
</evidence>
<feature type="transmembrane region" description="Helical" evidence="9">
    <location>
        <begin position="75"/>
        <end position="92"/>
    </location>
</feature>
<protein>
    <recommendedName>
        <fullName evidence="9">TRAP transporter small permease protein</fullName>
    </recommendedName>
</protein>
<feature type="transmembrane region" description="Helical" evidence="9">
    <location>
        <begin position="35"/>
        <end position="60"/>
    </location>
</feature>
<dbReference type="InterPro" id="IPR007387">
    <property type="entry name" value="TRAP_DctQ"/>
</dbReference>
<evidence type="ECO:0000256" key="9">
    <source>
        <dbReference type="RuleBase" id="RU369079"/>
    </source>
</evidence>
<feature type="transmembrane region" description="Helical" evidence="9">
    <location>
        <begin position="155"/>
        <end position="176"/>
    </location>
</feature>
<comment type="subunit">
    <text evidence="9">The complex comprises the extracytoplasmic solute receptor protein and the two transmembrane proteins.</text>
</comment>
<comment type="subcellular location">
    <subcellularLocation>
        <location evidence="1 9">Cell inner membrane</location>
        <topology evidence="1 9">Multi-pass membrane protein</topology>
    </subcellularLocation>
</comment>
<keyword evidence="2 9" id="KW-0813">Transport</keyword>
<sequence>MKPAPVAHAPAGANSGAQGLRTGDRPPLVLRAAHAISTLFGVAAAVMILASVLITCHMIFVRGVLGRSTVWQTEAVIYLMIGATLLGLPYVQKLRGHVGVDLLPQMLPPLARRVLVVIVMLATIAMVAAMVWYGWEMFHLAWKRGWKSESVWAFPLWITYLSVPLGFGLYLVQLLADLWMASFAPREEIPDPQLERSPD</sequence>
<dbReference type="Proteomes" id="UP000294662">
    <property type="component" value="Unassembled WGS sequence"/>
</dbReference>
<keyword evidence="13" id="KW-1185">Reference proteome</keyword>
<organism evidence="12 13">
    <name type="scientific">Antarcticimicrobium sediminis</name>
    <dbReference type="NCBI Taxonomy" id="2546227"/>
    <lineage>
        <taxon>Bacteria</taxon>
        <taxon>Pseudomonadati</taxon>
        <taxon>Pseudomonadota</taxon>
        <taxon>Alphaproteobacteria</taxon>
        <taxon>Rhodobacterales</taxon>
        <taxon>Paracoccaceae</taxon>
        <taxon>Antarcticimicrobium</taxon>
    </lineage>
</organism>
<dbReference type="GO" id="GO:0015740">
    <property type="term" value="P:C4-dicarboxylate transport"/>
    <property type="evidence" value="ECO:0007669"/>
    <property type="project" value="TreeGrafter"/>
</dbReference>
<evidence type="ECO:0000256" key="4">
    <source>
        <dbReference type="ARBA" id="ARBA00022519"/>
    </source>
</evidence>
<dbReference type="InterPro" id="IPR055348">
    <property type="entry name" value="DctQ"/>
</dbReference>
<evidence type="ECO:0000256" key="2">
    <source>
        <dbReference type="ARBA" id="ARBA00022448"/>
    </source>
</evidence>
<evidence type="ECO:0000256" key="6">
    <source>
        <dbReference type="ARBA" id="ARBA00022989"/>
    </source>
</evidence>
<comment type="caution">
    <text evidence="12">The sequence shown here is derived from an EMBL/GenBank/DDBJ whole genome shotgun (WGS) entry which is preliminary data.</text>
</comment>
<keyword evidence="5 9" id="KW-0812">Transmembrane</keyword>
<evidence type="ECO:0000256" key="3">
    <source>
        <dbReference type="ARBA" id="ARBA00022475"/>
    </source>
</evidence>
<proteinExistence type="inferred from homology"/>
<evidence type="ECO:0000256" key="10">
    <source>
        <dbReference type="SAM" id="MobiDB-lite"/>
    </source>
</evidence>
<keyword evidence="3" id="KW-1003">Cell membrane</keyword>
<evidence type="ECO:0000256" key="5">
    <source>
        <dbReference type="ARBA" id="ARBA00022692"/>
    </source>
</evidence>
<keyword evidence="6 9" id="KW-1133">Transmembrane helix</keyword>
<dbReference type="PANTHER" id="PTHR35011">
    <property type="entry name" value="2,3-DIKETO-L-GULONATE TRAP TRANSPORTER SMALL PERMEASE PROTEIN YIAM"/>
    <property type="match status" value="1"/>
</dbReference>